<dbReference type="Proteomes" id="UP000199677">
    <property type="component" value="Unassembled WGS sequence"/>
</dbReference>
<dbReference type="AlphaFoldDB" id="A0A1H0ALQ9"/>
<keyword evidence="2" id="KW-1185">Reference proteome</keyword>
<evidence type="ECO:0000313" key="2">
    <source>
        <dbReference type="Proteomes" id="UP000199677"/>
    </source>
</evidence>
<dbReference type="RefSeq" id="WP_089703521.1">
    <property type="nucleotide sequence ID" value="NZ_FNII01000004.1"/>
</dbReference>
<dbReference type="OrthoDB" id="6183023at2"/>
<sequence length="100" mass="11122">MHRHIEWDAPGSASVIQHYAQDPNLDPTPNTGDILSARYKGCVVRIDVRSYRDDDAVSIGDVVAIIDSHGNRLDSHDKLQIGDTVRLPDDKRAMEPSSEE</sequence>
<evidence type="ECO:0000313" key="1">
    <source>
        <dbReference type="EMBL" id="SDN34502.1"/>
    </source>
</evidence>
<proteinExistence type="predicted"/>
<accession>A0A1H0ALQ9</accession>
<gene>
    <name evidence="1" type="ORF">SAMN04487951_104165</name>
</gene>
<name>A0A1H0ALQ9_9GAMM</name>
<protein>
    <submittedName>
        <fullName evidence="1">Uncharacterized protein</fullName>
    </submittedName>
</protein>
<dbReference type="EMBL" id="FNII01000004">
    <property type="protein sequence ID" value="SDN34502.1"/>
    <property type="molecule type" value="Genomic_DNA"/>
</dbReference>
<reference evidence="2" key="1">
    <citation type="submission" date="2016-10" db="EMBL/GenBank/DDBJ databases">
        <authorList>
            <person name="Varghese N."/>
            <person name="Submissions S."/>
        </authorList>
    </citation>
    <scope>NUCLEOTIDE SEQUENCE [LARGE SCALE GENOMIC DNA]</scope>
    <source>
        <strain evidence="2">CGMCC 1.6494</strain>
    </source>
</reference>
<dbReference type="STRING" id="416873.SAMN04487951_104165"/>
<organism evidence="1 2">
    <name type="scientific">Vreelandella arcis</name>
    <dbReference type="NCBI Taxonomy" id="416873"/>
    <lineage>
        <taxon>Bacteria</taxon>
        <taxon>Pseudomonadati</taxon>
        <taxon>Pseudomonadota</taxon>
        <taxon>Gammaproteobacteria</taxon>
        <taxon>Oceanospirillales</taxon>
        <taxon>Halomonadaceae</taxon>
        <taxon>Vreelandella</taxon>
    </lineage>
</organism>